<evidence type="ECO:0000256" key="7">
    <source>
        <dbReference type="ARBA" id="ARBA00023016"/>
    </source>
</evidence>
<dbReference type="SUPFAM" id="SSF54786">
    <property type="entry name" value="YcfA/nrd intein domain"/>
    <property type="match status" value="1"/>
</dbReference>
<keyword evidence="4" id="KW-0255">Endonuclease</keyword>
<gene>
    <name evidence="8" type="ORF">US96_C0019G0002</name>
</gene>
<sequence>MSKLPQIKASSLLKFFAKQGFVVSRQVGSHARLIHPDGRKITIAIHNKPIALGTFNSILKQAKMDRKTFLKLFKK</sequence>
<dbReference type="PANTHER" id="PTHR34873:SF3">
    <property type="entry name" value="ADDICTION MODULE TOXIN, HICA FAMILY"/>
    <property type="match status" value="1"/>
</dbReference>
<evidence type="ECO:0000256" key="6">
    <source>
        <dbReference type="ARBA" id="ARBA00022884"/>
    </source>
</evidence>
<evidence type="ECO:0000256" key="3">
    <source>
        <dbReference type="ARBA" id="ARBA00022722"/>
    </source>
</evidence>
<dbReference type="Proteomes" id="UP000034181">
    <property type="component" value="Unassembled WGS sequence"/>
</dbReference>
<dbReference type="GO" id="GO:0003729">
    <property type="term" value="F:mRNA binding"/>
    <property type="evidence" value="ECO:0007669"/>
    <property type="project" value="InterPro"/>
</dbReference>
<dbReference type="EMBL" id="LBUZ01000019">
    <property type="protein sequence ID" value="KKQ74988.1"/>
    <property type="molecule type" value="Genomic_DNA"/>
</dbReference>
<dbReference type="InterPro" id="IPR038570">
    <property type="entry name" value="HicA_sf"/>
</dbReference>
<keyword evidence="2" id="KW-1277">Toxin-antitoxin system</keyword>
<evidence type="ECO:0000256" key="1">
    <source>
        <dbReference type="ARBA" id="ARBA00006620"/>
    </source>
</evidence>
<protein>
    <recommendedName>
        <fullName evidence="10">YcfA family protein</fullName>
    </recommendedName>
</protein>
<dbReference type="GO" id="GO:0004519">
    <property type="term" value="F:endonuclease activity"/>
    <property type="evidence" value="ECO:0007669"/>
    <property type="project" value="UniProtKB-KW"/>
</dbReference>
<name>A0A0G0K5L0_9BACT</name>
<comment type="similarity">
    <text evidence="1">Belongs to the HicA mRNA interferase family.</text>
</comment>
<evidence type="ECO:0000313" key="8">
    <source>
        <dbReference type="EMBL" id="KKQ74988.1"/>
    </source>
</evidence>
<organism evidence="8 9">
    <name type="scientific">Candidatus Woesebacteria bacterium GW2011_GWB1_38_5b</name>
    <dbReference type="NCBI Taxonomy" id="1618569"/>
    <lineage>
        <taxon>Bacteria</taxon>
        <taxon>Candidatus Woeseibacteriota</taxon>
    </lineage>
</organism>
<dbReference type="Gene3D" id="3.30.920.30">
    <property type="entry name" value="Hypothetical protein"/>
    <property type="match status" value="1"/>
</dbReference>
<reference evidence="8 9" key="1">
    <citation type="journal article" date="2015" name="Nature">
        <title>rRNA introns, odd ribosomes, and small enigmatic genomes across a large radiation of phyla.</title>
        <authorList>
            <person name="Brown C.T."/>
            <person name="Hug L.A."/>
            <person name="Thomas B.C."/>
            <person name="Sharon I."/>
            <person name="Castelle C.J."/>
            <person name="Singh A."/>
            <person name="Wilkins M.J."/>
            <person name="Williams K.H."/>
            <person name="Banfield J.F."/>
        </authorList>
    </citation>
    <scope>NUCLEOTIDE SEQUENCE [LARGE SCALE GENOMIC DNA]</scope>
</reference>
<dbReference type="InterPro" id="IPR012933">
    <property type="entry name" value="HicA_mRNA_interferase"/>
</dbReference>
<dbReference type="AlphaFoldDB" id="A0A0G0K5L0"/>
<comment type="caution">
    <text evidence="8">The sequence shown here is derived from an EMBL/GenBank/DDBJ whole genome shotgun (WGS) entry which is preliminary data.</text>
</comment>
<proteinExistence type="inferred from homology"/>
<evidence type="ECO:0008006" key="10">
    <source>
        <dbReference type="Google" id="ProtNLM"/>
    </source>
</evidence>
<dbReference type="Pfam" id="PF07927">
    <property type="entry name" value="HicA_toxin"/>
    <property type="match status" value="1"/>
</dbReference>
<dbReference type="PANTHER" id="PTHR34873">
    <property type="entry name" value="SSR1766 PROTEIN"/>
    <property type="match status" value="1"/>
</dbReference>
<accession>A0A0G0K5L0</accession>
<keyword evidence="7" id="KW-0346">Stress response</keyword>
<evidence type="ECO:0000313" key="9">
    <source>
        <dbReference type="Proteomes" id="UP000034181"/>
    </source>
</evidence>
<keyword evidence="6" id="KW-0694">RNA-binding</keyword>
<keyword evidence="3" id="KW-0540">Nuclease</keyword>
<dbReference type="GO" id="GO:0016787">
    <property type="term" value="F:hydrolase activity"/>
    <property type="evidence" value="ECO:0007669"/>
    <property type="project" value="UniProtKB-KW"/>
</dbReference>
<evidence type="ECO:0000256" key="2">
    <source>
        <dbReference type="ARBA" id="ARBA00022649"/>
    </source>
</evidence>
<evidence type="ECO:0000256" key="5">
    <source>
        <dbReference type="ARBA" id="ARBA00022801"/>
    </source>
</evidence>
<evidence type="ECO:0000256" key="4">
    <source>
        <dbReference type="ARBA" id="ARBA00022759"/>
    </source>
</evidence>
<keyword evidence="5" id="KW-0378">Hydrolase</keyword>